<evidence type="ECO:0000313" key="3">
    <source>
        <dbReference type="WBParaSite" id="TASK_0000607901-mRNA-1"/>
    </source>
</evidence>
<dbReference type="InterPro" id="IPR032914">
    <property type="entry name" value="Vam6/VPS39/TRAP1"/>
</dbReference>
<dbReference type="PANTHER" id="PTHR12894">
    <property type="entry name" value="CNH DOMAIN CONTAINING"/>
    <property type="match status" value="1"/>
</dbReference>
<gene>
    <name evidence="1" type="ORF">TASK_LOCUS6080</name>
</gene>
<keyword evidence="2" id="KW-1185">Reference proteome</keyword>
<reference evidence="1 2" key="2">
    <citation type="submission" date="2018-11" db="EMBL/GenBank/DDBJ databases">
        <authorList>
            <consortium name="Pathogen Informatics"/>
        </authorList>
    </citation>
    <scope>NUCLEOTIDE SEQUENCE [LARGE SCALE GENOMIC DNA]</scope>
</reference>
<protein>
    <submittedName>
        <fullName evidence="3">Vps39_2 domain-containing protein</fullName>
    </submittedName>
</protein>
<dbReference type="AlphaFoldDB" id="A0A158R8U0"/>
<dbReference type="Proteomes" id="UP000282613">
    <property type="component" value="Unassembled WGS sequence"/>
</dbReference>
<dbReference type="GO" id="GO:0005737">
    <property type="term" value="C:cytoplasm"/>
    <property type="evidence" value="ECO:0007669"/>
    <property type="project" value="TreeGrafter"/>
</dbReference>
<dbReference type="EMBL" id="UYRS01018467">
    <property type="protein sequence ID" value="VDK36098.1"/>
    <property type="molecule type" value="Genomic_DNA"/>
</dbReference>
<dbReference type="GO" id="GO:0016020">
    <property type="term" value="C:membrane"/>
    <property type="evidence" value="ECO:0007669"/>
    <property type="project" value="TreeGrafter"/>
</dbReference>
<name>A0A158R8U0_TAEAS</name>
<dbReference type="GO" id="GO:0034058">
    <property type="term" value="P:endosomal vesicle fusion"/>
    <property type="evidence" value="ECO:0007669"/>
    <property type="project" value="TreeGrafter"/>
</dbReference>
<dbReference type="GO" id="GO:0006914">
    <property type="term" value="P:autophagy"/>
    <property type="evidence" value="ECO:0007669"/>
    <property type="project" value="TreeGrafter"/>
</dbReference>
<dbReference type="WBParaSite" id="TASK_0000607901-mRNA-1">
    <property type="protein sequence ID" value="TASK_0000607901-mRNA-1"/>
    <property type="gene ID" value="TASK_0000607901"/>
</dbReference>
<proteinExistence type="predicted"/>
<dbReference type="STRING" id="60517.A0A158R8U0"/>
<accession>A0A158R8U0</accession>
<reference evidence="3" key="1">
    <citation type="submission" date="2016-04" db="UniProtKB">
        <authorList>
            <consortium name="WormBaseParasite"/>
        </authorList>
    </citation>
    <scope>IDENTIFICATION</scope>
</reference>
<evidence type="ECO:0000313" key="1">
    <source>
        <dbReference type="EMBL" id="VDK36098.1"/>
    </source>
</evidence>
<evidence type="ECO:0000313" key="2">
    <source>
        <dbReference type="Proteomes" id="UP000282613"/>
    </source>
</evidence>
<dbReference type="PANTHER" id="PTHR12894:SF27">
    <property type="entry name" value="TRANSFORMING GROWTH FACTOR-BETA RECEPTOR-ASSOCIATED PROTEIN 1"/>
    <property type="match status" value="1"/>
</dbReference>
<organism evidence="3">
    <name type="scientific">Taenia asiatica</name>
    <name type="common">Asian tapeworm</name>
    <dbReference type="NCBI Taxonomy" id="60517"/>
    <lineage>
        <taxon>Eukaryota</taxon>
        <taxon>Metazoa</taxon>
        <taxon>Spiralia</taxon>
        <taxon>Lophotrochozoa</taxon>
        <taxon>Platyhelminthes</taxon>
        <taxon>Cestoda</taxon>
        <taxon>Eucestoda</taxon>
        <taxon>Cyclophyllidea</taxon>
        <taxon>Taeniidae</taxon>
        <taxon>Taenia</taxon>
    </lineage>
</organism>
<dbReference type="OrthoDB" id="10258882at2759"/>
<sequence>MQLVFEEVEEQKTCYSFSIVFSRQISENAIVLLQASQYAELIVALSGKKLQFFDAEKLECSSLRSTLDGISTFSIVDSTLSTVQHSIVLLAIVNYMFSSLSRCLDSYAIIATNIKYLGVNLKTKTCEEIFDRSGSRVQPLIEPVSRNEFLLSGPGSLGVFVDTNGQSGRPPLTLSTNLFALFARKQLVFAVDDEFVSIHSANQQKQIQTLVVESVCAACMSLNRNLIFVVSHDATSGPRIRVVRPETWDLEARRLILAGCLSDASDVINKEYAKLVELCNYRPATSSGAKNIFNARSKRVYTLMGLYLFETGQLAQSREYFEKSSLDIRELLCRYVDLLPRGYAYAADPNLNITAATEASTNTLSGELLRNIFDLSEFLRISVSQFRKFLLDFLLENRRGRIFSEHTQLVETAILKLCVQLAENGFFISDVGYASWEELVSSLSNADVADLLIFLEDHRAHHVKALLYRWNGNIEGALDIWGSTLTSPDAYNNRVPSFLGHHATSEGVTSASTLAGSTVYAELVARHLQDLLSVGGERAVGLADGLLQHLACITEWSGAGASATTANTEASVFVFAPTSILKRLLPQYPSLAENFLWYRIFKAGDKESSRHTLLAELQMDLLLKYAEADDAERLENQRRRFRCTLSHLDDCQTGKLLETLKSSSLAPLFAEEYVTLLGKLKKYGEALEVLLLRKRNLNAALRFCAWCAKLEARQKVAEQSVLWCHKDSNAPKTSSQLPSTPHVYTVLVKFLLCSSDKFLFEQSRKLLEEDIPDLDFVEICKNLPDNWLLNNTASAFLTRALKSTLTRLSTSNMELGLAARLASASRIEAVASISHGLPMTEASLCACCRLPLNAYGPHRPFAWILTLDHSPLNVVHLHCLQADSKL</sequence>